<dbReference type="PATRIC" id="fig|745776.4.peg.3754"/>
<keyword evidence="1" id="KW-0614">Plasmid</keyword>
<evidence type="ECO:0000313" key="1">
    <source>
        <dbReference type="EMBL" id="AFD27734.1"/>
    </source>
</evidence>
<protein>
    <recommendedName>
        <fullName evidence="3">DUF3168 domain-containing protein</fullName>
    </recommendedName>
</protein>
<dbReference type="RefSeq" id="WP_014686826.1">
    <property type="nucleotide sequence ID" value="NC_017791.1"/>
</dbReference>
<dbReference type="EMBL" id="CP002193">
    <property type="protein sequence ID" value="AFD27734.1"/>
    <property type="molecule type" value="Genomic_DNA"/>
</dbReference>
<reference evidence="1 2" key="1">
    <citation type="journal article" date="2012" name="PLoS ONE">
        <title>Genome sequence and transcriptome analysis of the radioresistant bacterium Deinococcus gobiensis: insights into the extreme environmental adaptations.</title>
        <authorList>
            <person name="Yuan M."/>
            <person name="Chen M."/>
            <person name="Zhang W."/>
            <person name="Lu W."/>
            <person name="Wang J."/>
            <person name="Yang M."/>
            <person name="Zhao P."/>
            <person name="Tang R."/>
            <person name="Li X."/>
            <person name="Hao Y."/>
            <person name="Zhou Z."/>
            <person name="Zhan Y."/>
            <person name="Yu H."/>
            <person name="Teng C."/>
            <person name="Yan Y."/>
            <person name="Ping S."/>
            <person name="Wang Y."/>
            <person name="Lin M."/>
        </authorList>
    </citation>
    <scope>NUCLEOTIDE SEQUENCE [LARGE SCALE GENOMIC DNA]</scope>
    <source>
        <strain evidence="2">DSM 21396 / JCM 16679 / CGMCC 1.7299 / I-0</strain>
        <plasmid evidence="1">P2</plasmid>
    </source>
</reference>
<geneLocation type="plasmid" evidence="1 2">
    <name>P2</name>
</geneLocation>
<name>H8H2I7_DEIGI</name>
<dbReference type="OrthoDB" id="67586at2"/>
<accession>H8H2I7</accession>
<evidence type="ECO:0000313" key="2">
    <source>
        <dbReference type="Proteomes" id="UP000007575"/>
    </source>
</evidence>
<dbReference type="HOGENOM" id="CLU_1851876_0_0_0"/>
<sequence length="143" mass="15822">MTLDQLLLDLGLKLARDEAGAVASHLLPNPLPAAGTLYAVVSETSDSLVRQGHGYQERRRLVLVMVYNGLPTMAGRDQVELVLSNLRRRATTEVDRWPRLRLQSLRLADAAPVTYASNSRTHYGGQRLALTYIQSLAPMPKES</sequence>
<gene>
    <name evidence="1" type="ordered locus">DGo_PB0465</name>
</gene>
<evidence type="ECO:0008006" key="3">
    <source>
        <dbReference type="Google" id="ProtNLM"/>
    </source>
</evidence>
<dbReference type="AlphaFoldDB" id="H8H2I7"/>
<dbReference type="KEGG" id="dgo:DGo_PB0465"/>
<keyword evidence="2" id="KW-1185">Reference proteome</keyword>
<organism evidence="1 2">
    <name type="scientific">Deinococcus gobiensis (strain DSM 21396 / JCM 16679 / CGMCC 1.7299 / I-0)</name>
    <dbReference type="NCBI Taxonomy" id="745776"/>
    <lineage>
        <taxon>Bacteria</taxon>
        <taxon>Thermotogati</taxon>
        <taxon>Deinococcota</taxon>
        <taxon>Deinococci</taxon>
        <taxon>Deinococcales</taxon>
        <taxon>Deinococcaceae</taxon>
        <taxon>Deinococcus</taxon>
    </lineage>
</organism>
<proteinExistence type="predicted"/>
<dbReference type="Proteomes" id="UP000007575">
    <property type="component" value="Plasmid P2"/>
</dbReference>